<protein>
    <submittedName>
        <fullName evidence="2">Thioredoxin domain-containing protein</fullName>
    </submittedName>
</protein>
<name>A0AC34Q593_9BILA</name>
<proteinExistence type="predicted"/>
<reference evidence="2" key="1">
    <citation type="submission" date="2022-11" db="UniProtKB">
        <authorList>
            <consortium name="WormBaseParasite"/>
        </authorList>
    </citation>
    <scope>IDENTIFICATION</scope>
</reference>
<evidence type="ECO:0000313" key="1">
    <source>
        <dbReference type="Proteomes" id="UP000887576"/>
    </source>
</evidence>
<evidence type="ECO:0000313" key="2">
    <source>
        <dbReference type="WBParaSite" id="JU765_v2.g13066.t1"/>
    </source>
</evidence>
<sequence>MKLELLTLLVFLLAVYAEDENPLSHGFGEDIEWVSLDSALELSKEQNKPVFVLIHKTWCGACKALKQNFKTSNKRKEIVELSKKFIMVNLEDEEEPEDEKYAPDGAYIPRLLFLDKNGDPLEVDNKKNYPNNAYYFPQAVDVLKAMKKALTEFGAQGKESEEKVEVEESKKDEKKKEKTEKKEEKEKKKEKAEKKEEKETSKKAKEEKKSEDKKEKSKEKDVKESKKDDKQKKEKAKENKEEKEEKPKKEKAKAEKKEDKEKAKKDKKETKSDSKKQDKEEKKEKEQKKEKKEKTEKTKGKKTEL</sequence>
<dbReference type="WBParaSite" id="JU765_v2.g13066.t1">
    <property type="protein sequence ID" value="JU765_v2.g13066.t1"/>
    <property type="gene ID" value="JU765_v2.g13066"/>
</dbReference>
<accession>A0AC34Q593</accession>
<dbReference type="Proteomes" id="UP000887576">
    <property type="component" value="Unplaced"/>
</dbReference>
<organism evidence="1 2">
    <name type="scientific">Panagrolaimus sp. JU765</name>
    <dbReference type="NCBI Taxonomy" id="591449"/>
    <lineage>
        <taxon>Eukaryota</taxon>
        <taxon>Metazoa</taxon>
        <taxon>Ecdysozoa</taxon>
        <taxon>Nematoda</taxon>
        <taxon>Chromadorea</taxon>
        <taxon>Rhabditida</taxon>
        <taxon>Tylenchina</taxon>
        <taxon>Panagrolaimomorpha</taxon>
        <taxon>Panagrolaimoidea</taxon>
        <taxon>Panagrolaimidae</taxon>
        <taxon>Panagrolaimus</taxon>
    </lineage>
</organism>